<dbReference type="EMBL" id="MZGV01000077">
    <property type="protein sequence ID" value="OPJ57641.1"/>
    <property type="molecule type" value="Genomic_DNA"/>
</dbReference>
<evidence type="ECO:0000313" key="6">
    <source>
        <dbReference type="Proteomes" id="UP000190080"/>
    </source>
</evidence>
<dbReference type="GO" id="GO:0016301">
    <property type="term" value="F:kinase activity"/>
    <property type="evidence" value="ECO:0007669"/>
    <property type="project" value="UniProtKB-KW"/>
</dbReference>
<dbReference type="GO" id="GO:0016787">
    <property type="term" value="F:hydrolase activity"/>
    <property type="evidence" value="ECO:0007669"/>
    <property type="project" value="UniProtKB-KW"/>
</dbReference>
<protein>
    <submittedName>
        <fullName evidence="5">Kinase A inhibitor</fullName>
    </submittedName>
</protein>
<dbReference type="SMART" id="SM00796">
    <property type="entry name" value="AHS1"/>
    <property type="match status" value="1"/>
</dbReference>
<comment type="caution">
    <text evidence="5">The sequence shown here is derived from an EMBL/GenBank/DDBJ whole genome shotgun (WGS) entry which is preliminary data.</text>
</comment>
<accession>A0A1V4ICD0</accession>
<keyword evidence="6" id="KW-1185">Reference proteome</keyword>
<keyword evidence="5" id="KW-0418">Kinase</keyword>
<dbReference type="SUPFAM" id="SSF50891">
    <property type="entry name" value="Cyclophilin-like"/>
    <property type="match status" value="1"/>
</dbReference>
<evidence type="ECO:0000256" key="3">
    <source>
        <dbReference type="ARBA" id="ARBA00022840"/>
    </source>
</evidence>
<name>A0A1V4ICD0_9CLOT</name>
<dbReference type="STRING" id="1450648.CLORY_40080"/>
<dbReference type="RefSeq" id="WP_207652241.1">
    <property type="nucleotide sequence ID" value="NZ_MZGV01000077.1"/>
</dbReference>
<dbReference type="SUPFAM" id="SSF160467">
    <property type="entry name" value="PH0987 N-terminal domain-like"/>
    <property type="match status" value="1"/>
</dbReference>
<keyword evidence="3" id="KW-0067">ATP-binding</keyword>
<evidence type="ECO:0000259" key="4">
    <source>
        <dbReference type="SMART" id="SM00796"/>
    </source>
</evidence>
<organism evidence="5 6">
    <name type="scientific">Clostridium oryzae</name>
    <dbReference type="NCBI Taxonomy" id="1450648"/>
    <lineage>
        <taxon>Bacteria</taxon>
        <taxon>Bacillati</taxon>
        <taxon>Bacillota</taxon>
        <taxon>Clostridia</taxon>
        <taxon>Eubacteriales</taxon>
        <taxon>Clostridiaceae</taxon>
        <taxon>Clostridium</taxon>
    </lineage>
</organism>
<keyword evidence="5" id="KW-0808">Transferase</keyword>
<dbReference type="Gene3D" id="2.40.100.10">
    <property type="entry name" value="Cyclophilin-like"/>
    <property type="match status" value="1"/>
</dbReference>
<proteinExistence type="predicted"/>
<evidence type="ECO:0000256" key="1">
    <source>
        <dbReference type="ARBA" id="ARBA00022741"/>
    </source>
</evidence>
<dbReference type="Gene3D" id="3.30.1360.40">
    <property type="match status" value="1"/>
</dbReference>
<keyword evidence="2" id="KW-0378">Hydrolase</keyword>
<evidence type="ECO:0000313" key="5">
    <source>
        <dbReference type="EMBL" id="OPJ57641.1"/>
    </source>
</evidence>
<dbReference type="Pfam" id="PF02682">
    <property type="entry name" value="CT_C_D"/>
    <property type="match status" value="1"/>
</dbReference>
<dbReference type="InterPro" id="IPR010016">
    <property type="entry name" value="PxpB"/>
</dbReference>
<dbReference type="GO" id="GO:0005524">
    <property type="term" value="F:ATP binding"/>
    <property type="evidence" value="ECO:0007669"/>
    <property type="project" value="UniProtKB-KW"/>
</dbReference>
<evidence type="ECO:0000256" key="2">
    <source>
        <dbReference type="ARBA" id="ARBA00022801"/>
    </source>
</evidence>
<gene>
    <name evidence="5" type="primary">kipI</name>
    <name evidence="5" type="ORF">CLORY_40080</name>
</gene>
<keyword evidence="1" id="KW-0547">Nucleotide-binding</keyword>
<dbReference type="InterPro" id="IPR029000">
    <property type="entry name" value="Cyclophilin-like_dom_sf"/>
</dbReference>
<dbReference type="Proteomes" id="UP000190080">
    <property type="component" value="Unassembled WGS sequence"/>
</dbReference>
<sequence length="235" mass="26626">MEENKTNIMQISETIALVEFGKKIDKAINRKVRIFCAYLDENPFKGLVEYVPYFSGVSINYDPMMINSDKPFRAVKFILEEILSKLEFSSDYEEHVVEIPVCYGGELGPDIEFVAEVNKLSVDEVIKIHSKGDYLVYMIGFAPGFPYLGGLSEKIFTPRRKTPRTAIPQGSVGIAGSQTGIYPIETPGGWQIIGRTPLRLFDLYREDKTLLKCGDIARFNPISYDEYLKLKEKIG</sequence>
<dbReference type="NCBIfam" id="TIGR00370">
    <property type="entry name" value="5-oxoprolinase subunit PxpB"/>
    <property type="match status" value="1"/>
</dbReference>
<dbReference type="PANTHER" id="PTHR34698">
    <property type="entry name" value="5-OXOPROLINASE SUBUNIT B"/>
    <property type="match status" value="1"/>
</dbReference>
<dbReference type="InterPro" id="IPR003833">
    <property type="entry name" value="CT_C_D"/>
</dbReference>
<dbReference type="AlphaFoldDB" id="A0A1V4ICD0"/>
<reference evidence="5 6" key="1">
    <citation type="submission" date="2017-03" db="EMBL/GenBank/DDBJ databases">
        <title>Genome sequence of Clostridium oryzae DSM 28571.</title>
        <authorList>
            <person name="Poehlein A."/>
            <person name="Daniel R."/>
        </authorList>
    </citation>
    <scope>NUCLEOTIDE SEQUENCE [LARGE SCALE GENOMIC DNA]</scope>
    <source>
        <strain evidence="5 6">DSM 28571</strain>
    </source>
</reference>
<feature type="domain" description="Carboxyltransferase" evidence="4">
    <location>
        <begin position="6"/>
        <end position="211"/>
    </location>
</feature>
<dbReference type="PANTHER" id="PTHR34698:SF2">
    <property type="entry name" value="5-OXOPROLINASE SUBUNIT B"/>
    <property type="match status" value="1"/>
</dbReference>